<dbReference type="KEGG" id="tet:TTHERM_00592960"/>
<reference evidence="3" key="1">
    <citation type="journal article" date="2006" name="PLoS Biol.">
        <title>Macronuclear genome sequence of the ciliate Tetrahymena thermophila, a model eukaryote.</title>
        <authorList>
            <person name="Eisen J.A."/>
            <person name="Coyne R.S."/>
            <person name="Wu M."/>
            <person name="Wu D."/>
            <person name="Thiagarajan M."/>
            <person name="Wortman J.R."/>
            <person name="Badger J.H."/>
            <person name="Ren Q."/>
            <person name="Amedeo P."/>
            <person name="Jones K.M."/>
            <person name="Tallon L.J."/>
            <person name="Delcher A.L."/>
            <person name="Salzberg S.L."/>
            <person name="Silva J.C."/>
            <person name="Haas B.J."/>
            <person name="Majoros W.H."/>
            <person name="Farzad M."/>
            <person name="Carlton J.M."/>
            <person name="Smith R.K. Jr."/>
            <person name="Garg J."/>
            <person name="Pearlman R.E."/>
            <person name="Karrer K.M."/>
            <person name="Sun L."/>
            <person name="Manning G."/>
            <person name="Elde N.C."/>
            <person name="Turkewitz A.P."/>
            <person name="Asai D.J."/>
            <person name="Wilkes D.E."/>
            <person name="Wang Y."/>
            <person name="Cai H."/>
            <person name="Collins K."/>
            <person name="Stewart B.A."/>
            <person name="Lee S.R."/>
            <person name="Wilamowska K."/>
            <person name="Weinberg Z."/>
            <person name="Ruzzo W.L."/>
            <person name="Wloga D."/>
            <person name="Gaertig J."/>
            <person name="Frankel J."/>
            <person name="Tsao C.-C."/>
            <person name="Gorovsky M.A."/>
            <person name="Keeling P.J."/>
            <person name="Waller R.F."/>
            <person name="Patron N.J."/>
            <person name="Cherry J.M."/>
            <person name="Stover N.A."/>
            <person name="Krieger C.J."/>
            <person name="del Toro C."/>
            <person name="Ryder H.F."/>
            <person name="Williamson S.C."/>
            <person name="Barbeau R.A."/>
            <person name="Hamilton E.P."/>
            <person name="Orias E."/>
        </authorList>
    </citation>
    <scope>NUCLEOTIDE SEQUENCE [LARGE SCALE GENOMIC DNA]</scope>
    <source>
        <strain evidence="3">SB210</strain>
    </source>
</reference>
<dbReference type="PROSITE" id="PS51257">
    <property type="entry name" value="PROKAR_LIPOPROTEIN"/>
    <property type="match status" value="1"/>
</dbReference>
<accession>Q232K2</accession>
<name>Q232K2_TETTS</name>
<evidence type="ECO:0008006" key="4">
    <source>
        <dbReference type="Google" id="ProtNLM"/>
    </source>
</evidence>
<evidence type="ECO:0000313" key="2">
    <source>
        <dbReference type="EMBL" id="EAR91410.1"/>
    </source>
</evidence>
<protein>
    <recommendedName>
        <fullName evidence="4">Transmembrane protein</fullName>
    </recommendedName>
</protein>
<dbReference type="GeneID" id="7833492"/>
<dbReference type="RefSeq" id="XP_001011655.1">
    <property type="nucleotide sequence ID" value="XM_001011655.1"/>
</dbReference>
<dbReference type="HOGENOM" id="CLU_136498_0_0_1"/>
<feature type="chain" id="PRO_5004201519" description="Transmembrane protein" evidence="1">
    <location>
        <begin position="17"/>
        <end position="168"/>
    </location>
</feature>
<gene>
    <name evidence="2" type="ORF">TTHERM_00592960</name>
</gene>
<evidence type="ECO:0000256" key="1">
    <source>
        <dbReference type="SAM" id="SignalP"/>
    </source>
</evidence>
<proteinExistence type="predicted"/>
<sequence length="168" mass="18513">MKVLFALAVLLAVASCQVYPMNVGNECSTAACSRSYWYFNNTNYNYTCPKAGNSMARFRSVQGNYVLDFVAYNALASDAAVTIPLIYNPNASQNGLQYYSALQQGHNFAILNCTLAAARQYTNLCSKHALVGGKIYNNTFQNGCAFGLDAPRYAFLQQEMPLEFESSI</sequence>
<evidence type="ECO:0000313" key="3">
    <source>
        <dbReference type="Proteomes" id="UP000009168"/>
    </source>
</evidence>
<keyword evidence="3" id="KW-1185">Reference proteome</keyword>
<dbReference type="InParanoid" id="Q232K2"/>
<organism evidence="2 3">
    <name type="scientific">Tetrahymena thermophila (strain SB210)</name>
    <dbReference type="NCBI Taxonomy" id="312017"/>
    <lineage>
        <taxon>Eukaryota</taxon>
        <taxon>Sar</taxon>
        <taxon>Alveolata</taxon>
        <taxon>Ciliophora</taxon>
        <taxon>Intramacronucleata</taxon>
        <taxon>Oligohymenophorea</taxon>
        <taxon>Hymenostomatida</taxon>
        <taxon>Tetrahymenina</taxon>
        <taxon>Tetrahymenidae</taxon>
        <taxon>Tetrahymena</taxon>
    </lineage>
</organism>
<dbReference type="Proteomes" id="UP000009168">
    <property type="component" value="Unassembled WGS sequence"/>
</dbReference>
<dbReference type="AlphaFoldDB" id="Q232K2"/>
<feature type="signal peptide" evidence="1">
    <location>
        <begin position="1"/>
        <end position="16"/>
    </location>
</feature>
<dbReference type="EMBL" id="GG662781">
    <property type="protein sequence ID" value="EAR91410.1"/>
    <property type="molecule type" value="Genomic_DNA"/>
</dbReference>
<keyword evidence="1" id="KW-0732">Signal</keyword>